<dbReference type="Pfam" id="PF13489">
    <property type="entry name" value="Methyltransf_23"/>
    <property type="match status" value="1"/>
</dbReference>
<dbReference type="InterPro" id="IPR029063">
    <property type="entry name" value="SAM-dependent_MTases_sf"/>
</dbReference>
<accession>A0A1G2JQ65</accession>
<sequence>MNNLLRVLYSILPNFLKKIAKNFYRKLGSFIILDMDFVNYLSEHFRVSKKEILWLLKFGNRIDSNLWLILNPQTEEEEKIFYNTTPFYIFDLAFWHMTLAQRHFRSKIIKIVKGNVLDYGGGIGDLCLAMSKDGLRVDYADVGGRTFDFAKQMFQKKGVNNISMINLNNENISKNYDTILAIDVIEHVPNAKEVIFNLIKHLNKNGRLVVTGLRINEDSQIHPMHQKINFNKEYLISLGLLSTNEPWLFLKK</sequence>
<protein>
    <recommendedName>
        <fullName evidence="3">Methyltransferase type 12 domain-containing protein</fullName>
    </recommendedName>
</protein>
<dbReference type="AlphaFoldDB" id="A0A1G2JQ65"/>
<reference evidence="1 2" key="1">
    <citation type="journal article" date="2016" name="Nat. Commun.">
        <title>Thousands of microbial genomes shed light on interconnected biogeochemical processes in an aquifer system.</title>
        <authorList>
            <person name="Anantharaman K."/>
            <person name="Brown C.T."/>
            <person name="Hug L.A."/>
            <person name="Sharon I."/>
            <person name="Castelle C.J."/>
            <person name="Probst A.J."/>
            <person name="Thomas B.C."/>
            <person name="Singh A."/>
            <person name="Wilkins M.J."/>
            <person name="Karaoz U."/>
            <person name="Brodie E.L."/>
            <person name="Williams K.H."/>
            <person name="Hubbard S.S."/>
            <person name="Banfield J.F."/>
        </authorList>
    </citation>
    <scope>NUCLEOTIDE SEQUENCE [LARGE SCALE GENOMIC DNA]</scope>
</reference>
<dbReference type="SUPFAM" id="SSF53335">
    <property type="entry name" value="S-adenosyl-L-methionine-dependent methyltransferases"/>
    <property type="match status" value="1"/>
</dbReference>
<evidence type="ECO:0000313" key="2">
    <source>
        <dbReference type="Proteomes" id="UP000178935"/>
    </source>
</evidence>
<organism evidence="1 2">
    <name type="scientific">Candidatus Staskawiczbacteria bacterium RIFOXYD1_FULL_32_13</name>
    <dbReference type="NCBI Taxonomy" id="1802234"/>
    <lineage>
        <taxon>Bacteria</taxon>
        <taxon>Candidatus Staskawicziibacteriota</taxon>
    </lineage>
</organism>
<evidence type="ECO:0000313" key="1">
    <source>
        <dbReference type="EMBL" id="OGZ89284.1"/>
    </source>
</evidence>
<evidence type="ECO:0008006" key="3">
    <source>
        <dbReference type="Google" id="ProtNLM"/>
    </source>
</evidence>
<comment type="caution">
    <text evidence="1">The sequence shown here is derived from an EMBL/GenBank/DDBJ whole genome shotgun (WGS) entry which is preliminary data.</text>
</comment>
<proteinExistence type="predicted"/>
<dbReference type="Gene3D" id="3.40.50.150">
    <property type="entry name" value="Vaccinia Virus protein VP39"/>
    <property type="match status" value="1"/>
</dbReference>
<dbReference type="CDD" id="cd02440">
    <property type="entry name" value="AdoMet_MTases"/>
    <property type="match status" value="1"/>
</dbReference>
<dbReference type="EMBL" id="MHPU01000008">
    <property type="protein sequence ID" value="OGZ89284.1"/>
    <property type="molecule type" value="Genomic_DNA"/>
</dbReference>
<gene>
    <name evidence="1" type="ORF">A2561_02530</name>
</gene>
<dbReference type="Proteomes" id="UP000178935">
    <property type="component" value="Unassembled WGS sequence"/>
</dbReference>
<name>A0A1G2JQ65_9BACT</name>